<keyword evidence="3" id="KW-1185">Reference proteome</keyword>
<proteinExistence type="predicted"/>
<feature type="region of interest" description="Disordered" evidence="1">
    <location>
        <begin position="1"/>
        <end position="20"/>
    </location>
</feature>
<dbReference type="AlphaFoldDB" id="A0A1E3QI77"/>
<protein>
    <submittedName>
        <fullName evidence="2">Uncharacterized protein</fullName>
    </submittedName>
</protein>
<sequence length="322" mass="36174">MYISAYSREPRAQQGPSSRFNTKAREAVYSHLQKTTSIIPITSQSDNQSLYTSLSRCSTQSSSNSSSQSCFSGNSVEIAAGILSGDGSAYSQALVLSLEQVLRDIESMNSIYPQRCLGIDIPASPLDSPFPDWDLNLQRTQLFVSALPAQWQGQTPLIQSKVYTKESGTRHHRRFQLILVPYQITDHELIQLFALSRLYSEHKLDTQFKHHVAEVSVKKSRLLQLSQRAKNLPTSASLDIPLSFELKCIALRNYVINLGCAAQTSIEFKHACKVIKQDRYAQMCHADPSTTNHEANLTKEEKKVLWNTIRTDVFQRAGFDGE</sequence>
<evidence type="ECO:0000313" key="3">
    <source>
        <dbReference type="Proteomes" id="UP000094336"/>
    </source>
</evidence>
<dbReference type="GeneID" id="30148514"/>
<organism evidence="2 3">
    <name type="scientific">Babjeviella inositovora NRRL Y-12698</name>
    <dbReference type="NCBI Taxonomy" id="984486"/>
    <lineage>
        <taxon>Eukaryota</taxon>
        <taxon>Fungi</taxon>
        <taxon>Dikarya</taxon>
        <taxon>Ascomycota</taxon>
        <taxon>Saccharomycotina</taxon>
        <taxon>Pichiomycetes</taxon>
        <taxon>Serinales incertae sedis</taxon>
        <taxon>Babjeviella</taxon>
    </lineage>
</organism>
<dbReference type="Proteomes" id="UP000094336">
    <property type="component" value="Unassembled WGS sequence"/>
</dbReference>
<reference evidence="3" key="1">
    <citation type="submission" date="2016-05" db="EMBL/GenBank/DDBJ databases">
        <title>Comparative genomics of biotechnologically important yeasts.</title>
        <authorList>
            <consortium name="DOE Joint Genome Institute"/>
            <person name="Riley R."/>
            <person name="Haridas S."/>
            <person name="Wolfe K.H."/>
            <person name="Lopes M.R."/>
            <person name="Hittinger C.T."/>
            <person name="Goker M."/>
            <person name="Salamov A."/>
            <person name="Wisecaver J."/>
            <person name="Long T.M."/>
            <person name="Aerts A.L."/>
            <person name="Barry K."/>
            <person name="Choi C."/>
            <person name="Clum A."/>
            <person name="Coughlan A.Y."/>
            <person name="Deshpande S."/>
            <person name="Douglass A.P."/>
            <person name="Hanson S.J."/>
            <person name="Klenk H.-P."/>
            <person name="Labutti K."/>
            <person name="Lapidus A."/>
            <person name="Lindquist E."/>
            <person name="Lipzen A."/>
            <person name="Meier-Kolthoff J.P."/>
            <person name="Ohm R.A."/>
            <person name="Otillar R.P."/>
            <person name="Pangilinan J."/>
            <person name="Peng Y."/>
            <person name="Rokas A."/>
            <person name="Rosa C.A."/>
            <person name="Scheuner C."/>
            <person name="Sibirny A.A."/>
            <person name="Slot J.C."/>
            <person name="Stielow J.B."/>
            <person name="Sun H."/>
            <person name="Kurtzman C.P."/>
            <person name="Blackwell M."/>
            <person name="Grigoriev I.V."/>
            <person name="Jeffries T.W."/>
        </authorList>
    </citation>
    <scope>NUCLEOTIDE SEQUENCE [LARGE SCALE GENOMIC DNA]</scope>
    <source>
        <strain evidence="3">NRRL Y-12698</strain>
    </source>
</reference>
<dbReference type="Pfam" id="PF17235">
    <property type="entry name" value="STD1"/>
    <property type="match status" value="1"/>
</dbReference>
<gene>
    <name evidence="2" type="ORF">BABINDRAFT_169485</name>
</gene>
<dbReference type="EMBL" id="KV454443">
    <property type="protein sequence ID" value="ODQ77144.1"/>
    <property type="molecule type" value="Genomic_DNA"/>
</dbReference>
<name>A0A1E3QI77_9ASCO</name>
<dbReference type="OrthoDB" id="4081967at2759"/>
<dbReference type="RefSeq" id="XP_018982472.1">
    <property type="nucleotide sequence ID" value="XM_019130661.1"/>
</dbReference>
<dbReference type="InterPro" id="IPR035189">
    <property type="entry name" value="Std1/Mth1"/>
</dbReference>
<evidence type="ECO:0000313" key="2">
    <source>
        <dbReference type="EMBL" id="ODQ77144.1"/>
    </source>
</evidence>
<accession>A0A1E3QI77</accession>
<evidence type="ECO:0000256" key="1">
    <source>
        <dbReference type="SAM" id="MobiDB-lite"/>
    </source>
</evidence>